<evidence type="ECO:0000313" key="3">
    <source>
        <dbReference type="Proteomes" id="UP000070620"/>
    </source>
</evidence>
<sequence>MPTGEPTEGAPRSGLRDPERAVRGLGAATLGLEALVLLLGIQPIRVLGGDLSGATIAVVVVIAVAAVVLAGMMRRPWAWHAGTVLQGALILSGLLHWSLLALGVIFALVWAYALHVRRLILGPAPGPTSGRRGGPDA</sequence>
<organism evidence="2 3">
    <name type="scientific">Micromonospora rosaria</name>
    <dbReference type="NCBI Taxonomy" id="47874"/>
    <lineage>
        <taxon>Bacteria</taxon>
        <taxon>Bacillati</taxon>
        <taxon>Actinomycetota</taxon>
        <taxon>Actinomycetes</taxon>
        <taxon>Micromonosporales</taxon>
        <taxon>Micromonosporaceae</taxon>
        <taxon>Micromonospora</taxon>
    </lineage>
</organism>
<dbReference type="Proteomes" id="UP000070620">
    <property type="component" value="Unassembled WGS sequence"/>
</dbReference>
<keyword evidence="3" id="KW-1185">Reference proteome</keyword>
<gene>
    <name evidence="2" type="ORF">AWW66_30125</name>
</gene>
<evidence type="ECO:0008006" key="4">
    <source>
        <dbReference type="Google" id="ProtNLM"/>
    </source>
</evidence>
<proteinExistence type="predicted"/>
<name>A0A136PIZ7_9ACTN</name>
<keyword evidence="1" id="KW-0812">Transmembrane</keyword>
<feature type="transmembrane region" description="Helical" evidence="1">
    <location>
        <begin position="53"/>
        <end position="74"/>
    </location>
</feature>
<keyword evidence="1" id="KW-0472">Membrane</keyword>
<dbReference type="InterPro" id="IPR025327">
    <property type="entry name" value="DUF4233"/>
</dbReference>
<dbReference type="EMBL" id="LRQV01000201">
    <property type="protein sequence ID" value="KXK58378.1"/>
    <property type="molecule type" value="Genomic_DNA"/>
</dbReference>
<accession>A0A136PIZ7</accession>
<dbReference type="Pfam" id="PF14017">
    <property type="entry name" value="DUF4233"/>
    <property type="match status" value="1"/>
</dbReference>
<feature type="transmembrane region" description="Helical" evidence="1">
    <location>
        <begin position="94"/>
        <end position="114"/>
    </location>
</feature>
<protein>
    <recommendedName>
        <fullName evidence="4">DUF4233 domain-containing protein</fullName>
    </recommendedName>
</protein>
<comment type="caution">
    <text evidence="2">The sequence shown here is derived from an EMBL/GenBank/DDBJ whole genome shotgun (WGS) entry which is preliminary data.</text>
</comment>
<evidence type="ECO:0000256" key="1">
    <source>
        <dbReference type="SAM" id="Phobius"/>
    </source>
</evidence>
<evidence type="ECO:0000313" key="2">
    <source>
        <dbReference type="EMBL" id="KXK58378.1"/>
    </source>
</evidence>
<keyword evidence="1" id="KW-1133">Transmembrane helix</keyword>
<dbReference type="AlphaFoldDB" id="A0A136PIZ7"/>
<feature type="transmembrane region" description="Helical" evidence="1">
    <location>
        <begin position="20"/>
        <end position="41"/>
    </location>
</feature>
<reference evidence="2 3" key="1">
    <citation type="submission" date="2016-01" db="EMBL/GenBank/DDBJ databases">
        <title>Whole genome sequence and analysis of Micromonospora rosaria DSM 803, which can produce antibacterial substance rosamicin.</title>
        <authorList>
            <person name="Yang H."/>
            <person name="He X."/>
            <person name="Zhu D."/>
        </authorList>
    </citation>
    <scope>NUCLEOTIDE SEQUENCE [LARGE SCALE GENOMIC DNA]</scope>
    <source>
        <strain evidence="2 3">DSM 803</strain>
    </source>
</reference>